<protein>
    <submittedName>
        <fullName evidence="1">Uncharacterized protein</fullName>
    </submittedName>
</protein>
<proteinExistence type="predicted"/>
<accession>A0A0E9QDD3</accession>
<organism evidence="1">
    <name type="scientific">Anguilla anguilla</name>
    <name type="common">European freshwater eel</name>
    <name type="synonym">Muraena anguilla</name>
    <dbReference type="NCBI Taxonomy" id="7936"/>
    <lineage>
        <taxon>Eukaryota</taxon>
        <taxon>Metazoa</taxon>
        <taxon>Chordata</taxon>
        <taxon>Craniata</taxon>
        <taxon>Vertebrata</taxon>
        <taxon>Euteleostomi</taxon>
        <taxon>Actinopterygii</taxon>
        <taxon>Neopterygii</taxon>
        <taxon>Teleostei</taxon>
        <taxon>Anguilliformes</taxon>
        <taxon>Anguillidae</taxon>
        <taxon>Anguilla</taxon>
    </lineage>
</organism>
<sequence>MNKLKKNNNLYSTFGITTLYSIQDQ</sequence>
<reference evidence="1" key="1">
    <citation type="submission" date="2014-11" db="EMBL/GenBank/DDBJ databases">
        <authorList>
            <person name="Amaro Gonzalez C."/>
        </authorList>
    </citation>
    <scope>NUCLEOTIDE SEQUENCE</scope>
</reference>
<name>A0A0E9QDD3_ANGAN</name>
<reference evidence="1" key="2">
    <citation type="journal article" date="2015" name="Fish Shellfish Immunol.">
        <title>Early steps in the European eel (Anguilla anguilla)-Vibrio vulnificus interaction in the gills: Role of the RtxA13 toxin.</title>
        <authorList>
            <person name="Callol A."/>
            <person name="Pajuelo D."/>
            <person name="Ebbesson L."/>
            <person name="Teles M."/>
            <person name="MacKenzie S."/>
            <person name="Amaro C."/>
        </authorList>
    </citation>
    <scope>NUCLEOTIDE SEQUENCE</scope>
</reference>
<dbReference type="EMBL" id="GBXM01094055">
    <property type="protein sequence ID" value="JAH14522.1"/>
    <property type="molecule type" value="Transcribed_RNA"/>
</dbReference>
<evidence type="ECO:0000313" key="1">
    <source>
        <dbReference type="EMBL" id="JAH14522.1"/>
    </source>
</evidence>
<dbReference type="AlphaFoldDB" id="A0A0E9QDD3"/>